<dbReference type="Proteomes" id="UP000239663">
    <property type="component" value="Unassembled WGS sequence"/>
</dbReference>
<dbReference type="PANTHER" id="PTHR33885:SF3">
    <property type="entry name" value="PHAGE SHOCK PROTEIN C"/>
    <property type="match status" value="1"/>
</dbReference>
<evidence type="ECO:0000256" key="3">
    <source>
        <dbReference type="ARBA" id="ARBA00022692"/>
    </source>
</evidence>
<keyword evidence="5 6" id="KW-0472">Membrane</keyword>
<keyword evidence="2" id="KW-1003">Cell membrane</keyword>
<evidence type="ECO:0000256" key="2">
    <source>
        <dbReference type="ARBA" id="ARBA00022475"/>
    </source>
</evidence>
<protein>
    <recommendedName>
        <fullName evidence="7">Phage shock protein PspC N-terminal domain-containing protein</fullName>
    </recommendedName>
</protein>
<dbReference type="AlphaFoldDB" id="A0A2S7N2R0"/>
<dbReference type="Pfam" id="PF04024">
    <property type="entry name" value="PspC"/>
    <property type="match status" value="1"/>
</dbReference>
<dbReference type="InterPro" id="IPR052027">
    <property type="entry name" value="PspC"/>
</dbReference>
<evidence type="ECO:0000256" key="1">
    <source>
        <dbReference type="ARBA" id="ARBA00004162"/>
    </source>
</evidence>
<gene>
    <name evidence="8" type="ORF">CYL18_06735</name>
</gene>
<evidence type="ECO:0000256" key="6">
    <source>
        <dbReference type="SAM" id="Phobius"/>
    </source>
</evidence>
<proteinExistence type="predicted"/>
<keyword evidence="9" id="KW-1185">Reference proteome</keyword>
<evidence type="ECO:0000256" key="4">
    <source>
        <dbReference type="ARBA" id="ARBA00022989"/>
    </source>
</evidence>
<dbReference type="InterPro" id="IPR007168">
    <property type="entry name" value="Phageshock_PspC_N"/>
</dbReference>
<reference evidence="8 9" key="1">
    <citation type="submission" date="2017-12" db="EMBL/GenBank/DDBJ databases">
        <title>Taxonomic description and draft genome of Pradoshia cofamensis Gen. nov., sp. nov., a thermotolerant bacillale isolated from anterior gut of earthworm Eisenia fetida.</title>
        <authorList>
            <person name="Saha T."/>
            <person name="Chakraborty R."/>
        </authorList>
    </citation>
    <scope>NUCLEOTIDE SEQUENCE [LARGE SCALE GENOMIC DNA]</scope>
    <source>
        <strain evidence="8 9">EAG3</strain>
    </source>
</reference>
<dbReference type="OrthoDB" id="9815286at2"/>
<organism evidence="8 9">
    <name type="scientific">Pradoshia eiseniae</name>
    <dbReference type="NCBI Taxonomy" id="2064768"/>
    <lineage>
        <taxon>Bacteria</taxon>
        <taxon>Bacillati</taxon>
        <taxon>Bacillota</taxon>
        <taxon>Bacilli</taxon>
        <taxon>Bacillales</taxon>
        <taxon>Bacillaceae</taxon>
        <taxon>Pradoshia</taxon>
    </lineage>
</organism>
<comment type="caution">
    <text evidence="8">The sequence shown here is derived from an EMBL/GenBank/DDBJ whole genome shotgun (WGS) entry which is preliminary data.</text>
</comment>
<dbReference type="PANTHER" id="PTHR33885">
    <property type="entry name" value="PHAGE SHOCK PROTEIN C"/>
    <property type="match status" value="1"/>
</dbReference>
<keyword evidence="3 6" id="KW-0812">Transmembrane</keyword>
<feature type="domain" description="Phage shock protein PspC N-terminal" evidence="7">
    <location>
        <begin position="3"/>
        <end position="62"/>
    </location>
</feature>
<evidence type="ECO:0000259" key="7">
    <source>
        <dbReference type="Pfam" id="PF04024"/>
    </source>
</evidence>
<comment type="subcellular location">
    <subcellularLocation>
        <location evidence="1">Cell membrane</location>
        <topology evidence="1">Single-pass membrane protein</topology>
    </subcellularLocation>
</comment>
<dbReference type="EMBL" id="PKOZ01000002">
    <property type="protein sequence ID" value="PQD96285.1"/>
    <property type="molecule type" value="Genomic_DNA"/>
</dbReference>
<evidence type="ECO:0000313" key="8">
    <source>
        <dbReference type="EMBL" id="PQD96285.1"/>
    </source>
</evidence>
<accession>A0A2S7N2R0</accession>
<evidence type="ECO:0000256" key="5">
    <source>
        <dbReference type="ARBA" id="ARBA00023136"/>
    </source>
</evidence>
<keyword evidence="4 6" id="KW-1133">Transmembrane helix</keyword>
<dbReference type="GO" id="GO:0005886">
    <property type="term" value="C:plasma membrane"/>
    <property type="evidence" value="ECO:0007669"/>
    <property type="project" value="UniProtKB-SubCell"/>
</dbReference>
<sequence length="70" mass="8022">MNKKLMRTNYSDKVLLGVLGGIARYFGIKPIILRILFVIGLIPTSFLLIIPYTILSYFMPREQAEESTSR</sequence>
<name>A0A2S7N2R0_9BACI</name>
<feature type="transmembrane region" description="Helical" evidence="6">
    <location>
        <begin position="31"/>
        <end position="54"/>
    </location>
</feature>
<evidence type="ECO:0000313" key="9">
    <source>
        <dbReference type="Proteomes" id="UP000239663"/>
    </source>
</evidence>